<organism evidence="1 2">
    <name type="scientific">Streptomyces humidus</name>
    <dbReference type="NCBI Taxonomy" id="52259"/>
    <lineage>
        <taxon>Bacteria</taxon>
        <taxon>Bacillati</taxon>
        <taxon>Actinomycetota</taxon>
        <taxon>Actinomycetes</taxon>
        <taxon>Kitasatosporales</taxon>
        <taxon>Streptomycetaceae</taxon>
        <taxon>Streptomyces</taxon>
    </lineage>
</organism>
<reference evidence="1" key="1">
    <citation type="journal article" date="2014" name="Int. J. Syst. Evol. Microbiol.">
        <title>Complete genome sequence of Corynebacterium casei LMG S-19264T (=DSM 44701T), isolated from a smear-ripened cheese.</title>
        <authorList>
            <consortium name="US DOE Joint Genome Institute (JGI-PGF)"/>
            <person name="Walter F."/>
            <person name="Albersmeier A."/>
            <person name="Kalinowski J."/>
            <person name="Ruckert C."/>
        </authorList>
    </citation>
    <scope>NUCLEOTIDE SEQUENCE</scope>
    <source>
        <strain evidence="1">JCM 4386</strain>
    </source>
</reference>
<accession>A0A918FV36</accession>
<gene>
    <name evidence="1" type="ORF">GCM10010269_28690</name>
</gene>
<dbReference type="AlphaFoldDB" id="A0A918FV36"/>
<evidence type="ECO:0000313" key="1">
    <source>
        <dbReference type="EMBL" id="GGR87770.1"/>
    </source>
</evidence>
<proteinExistence type="predicted"/>
<evidence type="ECO:0000313" key="2">
    <source>
        <dbReference type="Proteomes" id="UP000606194"/>
    </source>
</evidence>
<dbReference type="EMBL" id="BMTL01000010">
    <property type="protein sequence ID" value="GGR87770.1"/>
    <property type="molecule type" value="Genomic_DNA"/>
</dbReference>
<comment type="caution">
    <text evidence="1">The sequence shown here is derived from an EMBL/GenBank/DDBJ whole genome shotgun (WGS) entry which is preliminary data.</text>
</comment>
<name>A0A918FV36_9ACTN</name>
<keyword evidence="2" id="KW-1185">Reference proteome</keyword>
<protein>
    <submittedName>
        <fullName evidence="1">Uncharacterized protein</fullName>
    </submittedName>
</protein>
<sequence>MGEVTPEATGSEMFRADRFFQVWQYAVGHRRLLLRSSRDRPPDTRIDIHFGNVDLMLLRPGYDGLVIRRADDEECRKAGLDHGVEVAPGRLFVLGGGLMSGGGLRSFVVSAPPQWHEDEGAMDDPSWFGPLRGTC</sequence>
<dbReference type="RefSeq" id="WP_190149612.1">
    <property type="nucleotide sequence ID" value="NZ_BMTL01000010.1"/>
</dbReference>
<reference evidence="1" key="2">
    <citation type="submission" date="2020-09" db="EMBL/GenBank/DDBJ databases">
        <authorList>
            <person name="Sun Q."/>
            <person name="Ohkuma M."/>
        </authorList>
    </citation>
    <scope>NUCLEOTIDE SEQUENCE</scope>
    <source>
        <strain evidence="1">JCM 4386</strain>
    </source>
</reference>
<dbReference type="Proteomes" id="UP000606194">
    <property type="component" value="Unassembled WGS sequence"/>
</dbReference>